<evidence type="ECO:0000256" key="4">
    <source>
        <dbReference type="ARBA" id="ARBA00022452"/>
    </source>
</evidence>
<dbReference type="InterPro" id="IPR010105">
    <property type="entry name" value="TonB_sidphr_rcpt"/>
</dbReference>
<evidence type="ECO:0000256" key="14">
    <source>
        <dbReference type="PROSITE-ProRule" id="PRU01360"/>
    </source>
</evidence>
<evidence type="ECO:0000256" key="11">
    <source>
        <dbReference type="ARBA" id="ARBA00023136"/>
    </source>
</evidence>
<keyword evidence="9" id="KW-0406">Ion transport</keyword>
<proteinExistence type="inferred from homology"/>
<evidence type="ECO:0000256" key="16">
    <source>
        <dbReference type="RuleBase" id="RU003357"/>
    </source>
</evidence>
<reference evidence="19 20" key="1">
    <citation type="submission" date="2015-11" db="EMBL/GenBank/DDBJ databases">
        <title>Complete genome sequencing of a biphenyl-degrading bacterium, Pseudomonas putida KF715 (=NBRC110667).</title>
        <authorList>
            <person name="Suenaga H."/>
            <person name="Fujihara N."/>
            <person name="Watanabe T."/>
            <person name="Hirose J."/>
            <person name="Kimura N."/>
            <person name="Yamazoe A."/>
            <person name="Hosoyama A."/>
            <person name="Shimodaira J."/>
            <person name="Furukawa K."/>
        </authorList>
    </citation>
    <scope>NUCLEOTIDE SEQUENCE [LARGE SCALE GENOMIC DNA]</scope>
    <source>
        <strain evidence="19 20">KF715</strain>
    </source>
</reference>
<dbReference type="SMART" id="SM00965">
    <property type="entry name" value="STN"/>
    <property type="match status" value="1"/>
</dbReference>
<dbReference type="Gene3D" id="2.170.130.10">
    <property type="entry name" value="TonB-dependent receptor, plug domain"/>
    <property type="match status" value="1"/>
</dbReference>
<sequence length="808" mass="88006">MRRLISPPRQALTFALLGASLALLPPLLPGAAVAQAANAQKTYAISSGPLSTVLGRFANAAGIVLSFDSQLTAGKQSAGLQGTYSVEQGFATLLAGTGLGVAPAEQGAYVLYPAETGNAVQLGATSVVGDGLGETTENTGAYTTGRTRTATKLGLSLRETPQSVSVVTHQVMNDHHLASIDDVVKFTPGLSSNHRDSERYTFYARGFQIQNFQYDGIPAQIANESQQFTSTLADMAIYDRVEVVRGATGLLSGAGTPSATLNLVRKRPTEDAQATVAGEVGSWDRYRTEADVSGPLTEAGNIRGRLVGVYETANSFVDWYKTDKRVMYGALDIDLSEDTLLRLSLDYQNNNADGVSFGHIPLFNSDGSATNFSRSFNPAARWSYLNNTQYNFTGMLEHKLANDWVAKAAYSHQYAYRRGVTGSASAGTPDPLTGSGVSMYINRLDSYQTQDNFDLYATGPFQLGGREHELVLGSNLAYTHLNYPTYERGFPAVDNIYEWDGNPHGKPHLAKTEESLSRLSQSGVYAAVRLKPYDPLSIILGSRVSWWNQKDDSSDDLTGEVTGRDRTKKSGVVTPYAGVVLDLNDTYSVYASWTQIFLPQTYYKTASNTSLDPLEGDNYELGIKGEFYDGALNASAALFEVKQKNTPQLVDDSGPQEIYRAIAGTTTRGIETEISGEVLPGWNLFGGYTYRESHDKEGNRVETNQPMNLFKLATTYRLPGDWNKLTVGGNMTWQSDIYAVNSDLGTKAHQRDYGVVGLLANYAFDEHLSLGLNLNNLFDKKYYDGLGTFSSGSYGEPRNLVANARWRF</sequence>
<evidence type="ECO:0000256" key="17">
    <source>
        <dbReference type="SAM" id="SignalP"/>
    </source>
</evidence>
<dbReference type="GO" id="GO:0009279">
    <property type="term" value="C:cell outer membrane"/>
    <property type="evidence" value="ECO:0007669"/>
    <property type="project" value="UniProtKB-SubCell"/>
</dbReference>
<evidence type="ECO:0000313" key="20">
    <source>
        <dbReference type="Proteomes" id="UP000218731"/>
    </source>
</evidence>
<keyword evidence="11 14" id="KW-0472">Membrane</keyword>
<keyword evidence="3 14" id="KW-0813">Transport</keyword>
<evidence type="ECO:0000256" key="3">
    <source>
        <dbReference type="ARBA" id="ARBA00022448"/>
    </source>
</evidence>
<dbReference type="InterPro" id="IPR036942">
    <property type="entry name" value="Beta-barrel_TonB_sf"/>
</dbReference>
<keyword evidence="7 17" id="KW-0732">Signal</keyword>
<accession>A0A1L7NCE0</accession>
<dbReference type="Gene3D" id="2.40.170.20">
    <property type="entry name" value="TonB-dependent receptor, beta-barrel domain"/>
    <property type="match status" value="1"/>
</dbReference>
<dbReference type="InterPro" id="IPR039426">
    <property type="entry name" value="TonB-dep_rcpt-like"/>
</dbReference>
<evidence type="ECO:0000256" key="8">
    <source>
        <dbReference type="ARBA" id="ARBA00023004"/>
    </source>
</evidence>
<dbReference type="InterPro" id="IPR000531">
    <property type="entry name" value="Beta-barrel_TonB"/>
</dbReference>
<evidence type="ECO:0000256" key="6">
    <source>
        <dbReference type="ARBA" id="ARBA00022692"/>
    </source>
</evidence>
<feature type="short sequence motif" description="TonB C-terminal box" evidence="15">
    <location>
        <begin position="791"/>
        <end position="808"/>
    </location>
</feature>
<evidence type="ECO:0000256" key="5">
    <source>
        <dbReference type="ARBA" id="ARBA00022496"/>
    </source>
</evidence>
<dbReference type="Pfam" id="PF07660">
    <property type="entry name" value="STN"/>
    <property type="match status" value="1"/>
</dbReference>
<comment type="subcellular location">
    <subcellularLocation>
        <location evidence="1 14">Cell outer membrane</location>
        <topology evidence="1 14">Multi-pass membrane protein</topology>
    </subcellularLocation>
</comment>
<gene>
    <name evidence="19" type="ORF">KF715C_ch25650</name>
</gene>
<name>A0A1L7NCE0_PSEPU</name>
<dbReference type="GO" id="GO:0015891">
    <property type="term" value="P:siderophore transport"/>
    <property type="evidence" value="ECO:0007669"/>
    <property type="project" value="InterPro"/>
</dbReference>
<keyword evidence="5" id="KW-0410">Iron transport</keyword>
<dbReference type="Pfam" id="PF00593">
    <property type="entry name" value="TonB_dep_Rec_b-barrel"/>
    <property type="match status" value="1"/>
</dbReference>
<dbReference type="InterPro" id="IPR011662">
    <property type="entry name" value="Secretin/TonB_short_N"/>
</dbReference>
<evidence type="ECO:0000256" key="7">
    <source>
        <dbReference type="ARBA" id="ARBA00022729"/>
    </source>
</evidence>
<dbReference type="AlphaFoldDB" id="A0A1L7NCE0"/>
<dbReference type="EMBL" id="AP015029">
    <property type="protein sequence ID" value="BAW23138.1"/>
    <property type="molecule type" value="Genomic_DNA"/>
</dbReference>
<evidence type="ECO:0000256" key="10">
    <source>
        <dbReference type="ARBA" id="ARBA00023077"/>
    </source>
</evidence>
<evidence type="ECO:0000256" key="13">
    <source>
        <dbReference type="ARBA" id="ARBA00023237"/>
    </source>
</evidence>
<dbReference type="PANTHER" id="PTHR32552">
    <property type="entry name" value="FERRICHROME IRON RECEPTOR-RELATED"/>
    <property type="match status" value="1"/>
</dbReference>
<dbReference type="Gene3D" id="3.55.50.30">
    <property type="match status" value="1"/>
</dbReference>
<dbReference type="GO" id="GO:0015344">
    <property type="term" value="F:siderophore uptake transmembrane transporter activity"/>
    <property type="evidence" value="ECO:0007669"/>
    <property type="project" value="TreeGrafter"/>
</dbReference>
<dbReference type="Pfam" id="PF07715">
    <property type="entry name" value="Plug"/>
    <property type="match status" value="1"/>
</dbReference>
<dbReference type="Proteomes" id="UP000218731">
    <property type="component" value="Chromosome 1"/>
</dbReference>
<dbReference type="PROSITE" id="PS52016">
    <property type="entry name" value="TONB_DEPENDENT_REC_3"/>
    <property type="match status" value="1"/>
</dbReference>
<protein>
    <submittedName>
        <fullName evidence="19">Ferripyoverdine receptor FpvA</fullName>
    </submittedName>
</protein>
<organism evidence="19 20">
    <name type="scientific">Pseudomonas putida</name>
    <name type="common">Arthrobacter siderocapsulatus</name>
    <dbReference type="NCBI Taxonomy" id="303"/>
    <lineage>
        <taxon>Bacteria</taxon>
        <taxon>Pseudomonadati</taxon>
        <taxon>Pseudomonadota</taxon>
        <taxon>Gammaproteobacteria</taxon>
        <taxon>Pseudomonadales</taxon>
        <taxon>Pseudomonadaceae</taxon>
        <taxon>Pseudomonas</taxon>
    </lineage>
</organism>
<feature type="domain" description="Secretin/TonB short N-terminal" evidence="18">
    <location>
        <begin position="63"/>
        <end position="114"/>
    </location>
</feature>
<dbReference type="InterPro" id="IPR037066">
    <property type="entry name" value="Plug_dom_sf"/>
</dbReference>
<evidence type="ECO:0000313" key="19">
    <source>
        <dbReference type="EMBL" id="BAW23138.1"/>
    </source>
</evidence>
<keyword evidence="6 14" id="KW-0812">Transmembrane</keyword>
<dbReference type="PANTHER" id="PTHR32552:SF74">
    <property type="entry name" value="HYDROXAMATE SIDEROPHORE RECEPTOR FHUE"/>
    <property type="match status" value="1"/>
</dbReference>
<dbReference type="RefSeq" id="WP_095117134.1">
    <property type="nucleotide sequence ID" value="NZ_AP015029.1"/>
</dbReference>
<dbReference type="PROSITE" id="PS01156">
    <property type="entry name" value="TONB_DEPENDENT_REC_2"/>
    <property type="match status" value="1"/>
</dbReference>
<keyword evidence="10 16" id="KW-0798">TonB box</keyword>
<dbReference type="InterPro" id="IPR012910">
    <property type="entry name" value="Plug_dom"/>
</dbReference>
<keyword evidence="12 19" id="KW-0675">Receptor</keyword>
<evidence type="ECO:0000259" key="18">
    <source>
        <dbReference type="SMART" id="SM00965"/>
    </source>
</evidence>
<dbReference type="GO" id="GO:0038023">
    <property type="term" value="F:signaling receptor activity"/>
    <property type="evidence" value="ECO:0007669"/>
    <property type="project" value="InterPro"/>
</dbReference>
<keyword evidence="8" id="KW-0408">Iron</keyword>
<evidence type="ECO:0000256" key="12">
    <source>
        <dbReference type="ARBA" id="ARBA00023170"/>
    </source>
</evidence>
<dbReference type="NCBIfam" id="TIGR01783">
    <property type="entry name" value="TonB-siderophor"/>
    <property type="match status" value="1"/>
</dbReference>
<dbReference type="FunFam" id="2.170.130.10:FF:000010">
    <property type="entry name" value="Ferripyoverdine receptor"/>
    <property type="match status" value="1"/>
</dbReference>
<feature type="signal peptide" evidence="17">
    <location>
        <begin position="1"/>
        <end position="36"/>
    </location>
</feature>
<evidence type="ECO:0000256" key="1">
    <source>
        <dbReference type="ARBA" id="ARBA00004571"/>
    </source>
</evidence>
<dbReference type="CDD" id="cd01347">
    <property type="entry name" value="ligand_gated_channel"/>
    <property type="match status" value="1"/>
</dbReference>
<dbReference type="InterPro" id="IPR010917">
    <property type="entry name" value="TonB_rcpt_CS"/>
</dbReference>
<feature type="chain" id="PRO_5009873793" evidence="17">
    <location>
        <begin position="37"/>
        <end position="808"/>
    </location>
</feature>
<keyword evidence="13 14" id="KW-0998">Cell outer membrane</keyword>
<comment type="similarity">
    <text evidence="2 14 16">Belongs to the TonB-dependent receptor family.</text>
</comment>
<evidence type="ECO:0000256" key="2">
    <source>
        <dbReference type="ARBA" id="ARBA00009810"/>
    </source>
</evidence>
<evidence type="ECO:0000256" key="15">
    <source>
        <dbReference type="PROSITE-ProRule" id="PRU10144"/>
    </source>
</evidence>
<keyword evidence="4 14" id="KW-1134">Transmembrane beta strand</keyword>
<dbReference type="SUPFAM" id="SSF56935">
    <property type="entry name" value="Porins"/>
    <property type="match status" value="1"/>
</dbReference>
<evidence type="ECO:0000256" key="9">
    <source>
        <dbReference type="ARBA" id="ARBA00023065"/>
    </source>
</evidence>